<dbReference type="Proteomes" id="UP001216907">
    <property type="component" value="Unassembled WGS sequence"/>
</dbReference>
<dbReference type="EMBL" id="JARRAG010000001">
    <property type="protein sequence ID" value="MDG3003209.1"/>
    <property type="molecule type" value="Genomic_DNA"/>
</dbReference>
<dbReference type="InterPro" id="IPR005031">
    <property type="entry name" value="COQ10_START"/>
</dbReference>
<evidence type="ECO:0000256" key="1">
    <source>
        <dbReference type="ARBA" id="ARBA00008918"/>
    </source>
</evidence>
<organism evidence="3 4">
    <name type="scientific">Paludisphaera mucosa</name>
    <dbReference type="NCBI Taxonomy" id="3030827"/>
    <lineage>
        <taxon>Bacteria</taxon>
        <taxon>Pseudomonadati</taxon>
        <taxon>Planctomycetota</taxon>
        <taxon>Planctomycetia</taxon>
        <taxon>Isosphaerales</taxon>
        <taxon>Isosphaeraceae</taxon>
        <taxon>Paludisphaera</taxon>
    </lineage>
</organism>
<dbReference type="InterPro" id="IPR023393">
    <property type="entry name" value="START-like_dom_sf"/>
</dbReference>
<proteinExistence type="inferred from homology"/>
<name>A0ABT6F6R1_9BACT</name>
<dbReference type="Pfam" id="PF03364">
    <property type="entry name" value="Polyketide_cyc"/>
    <property type="match status" value="1"/>
</dbReference>
<dbReference type="RefSeq" id="WP_277859563.1">
    <property type="nucleotide sequence ID" value="NZ_JARRAG010000001.1"/>
</dbReference>
<gene>
    <name evidence="3" type="ORF">PZE19_05475</name>
</gene>
<evidence type="ECO:0000259" key="2">
    <source>
        <dbReference type="Pfam" id="PF03364"/>
    </source>
</evidence>
<comment type="caution">
    <text evidence="3">The sequence shown here is derived from an EMBL/GenBank/DDBJ whole genome shotgun (WGS) entry which is preliminary data.</text>
</comment>
<feature type="domain" description="Coenzyme Q-binding protein COQ10 START" evidence="2">
    <location>
        <begin position="10"/>
        <end position="134"/>
    </location>
</feature>
<dbReference type="CDD" id="cd07820">
    <property type="entry name" value="SRPBCC_3"/>
    <property type="match status" value="1"/>
</dbReference>
<accession>A0ABT6F6R1</accession>
<protein>
    <submittedName>
        <fullName evidence="3">SRPBCC family protein</fullName>
    </submittedName>
</protein>
<evidence type="ECO:0000313" key="4">
    <source>
        <dbReference type="Proteomes" id="UP001216907"/>
    </source>
</evidence>
<reference evidence="3 4" key="1">
    <citation type="submission" date="2023-03" db="EMBL/GenBank/DDBJ databases">
        <title>Paludisphaera mucosa sp. nov. a novel planctomycete from northern fen.</title>
        <authorList>
            <person name="Ivanova A."/>
        </authorList>
    </citation>
    <scope>NUCLEOTIDE SEQUENCE [LARGE SCALE GENOMIC DNA]</scope>
    <source>
        <strain evidence="3 4">Pla2</strain>
    </source>
</reference>
<evidence type="ECO:0000313" key="3">
    <source>
        <dbReference type="EMBL" id="MDG3003209.1"/>
    </source>
</evidence>
<sequence length="158" mass="17769">MRRFIKESRIDASPADVFAFFERPDAFDRLIPPGEPVEVVQAPNSLEVGTQVVIRTRLGPLPIEWAVEHIEYEPGRLFVDRQIRGPFASWTHRHEFADDGRCGTLLRDVIDYAPPLGLLGAMIGGRFLEHKLQKLFDHRHEVIRAVFQSAGGTVVGSA</sequence>
<dbReference type="Gene3D" id="3.30.530.20">
    <property type="match status" value="1"/>
</dbReference>
<keyword evidence="4" id="KW-1185">Reference proteome</keyword>
<comment type="similarity">
    <text evidence="1">Belongs to the ribosome association toxin RatA family.</text>
</comment>
<dbReference type="SUPFAM" id="SSF55961">
    <property type="entry name" value="Bet v1-like"/>
    <property type="match status" value="1"/>
</dbReference>